<evidence type="ECO:0000256" key="2">
    <source>
        <dbReference type="SAM" id="Phobius"/>
    </source>
</evidence>
<accession>A0ABN2Q4F1</accession>
<keyword evidence="4" id="KW-1185">Reference proteome</keyword>
<gene>
    <name evidence="3" type="ORF">GCM10009754_09440</name>
</gene>
<reference evidence="3 4" key="1">
    <citation type="journal article" date="2019" name="Int. J. Syst. Evol. Microbiol.">
        <title>The Global Catalogue of Microorganisms (GCM) 10K type strain sequencing project: providing services to taxonomists for standard genome sequencing and annotation.</title>
        <authorList>
            <consortium name="The Broad Institute Genomics Platform"/>
            <consortium name="The Broad Institute Genome Sequencing Center for Infectious Disease"/>
            <person name="Wu L."/>
            <person name="Ma J."/>
        </authorList>
    </citation>
    <scope>NUCLEOTIDE SEQUENCE [LARGE SCALE GENOMIC DNA]</scope>
    <source>
        <strain evidence="3 4">JCM 14545</strain>
    </source>
</reference>
<feature type="transmembrane region" description="Helical" evidence="2">
    <location>
        <begin position="28"/>
        <end position="44"/>
    </location>
</feature>
<name>A0ABN2Q4F1_9PSEU</name>
<dbReference type="EMBL" id="BAAANN010000003">
    <property type="protein sequence ID" value="GAA1943988.1"/>
    <property type="molecule type" value="Genomic_DNA"/>
</dbReference>
<evidence type="ECO:0000313" key="3">
    <source>
        <dbReference type="EMBL" id="GAA1943988.1"/>
    </source>
</evidence>
<dbReference type="Proteomes" id="UP001501116">
    <property type="component" value="Unassembled WGS sequence"/>
</dbReference>
<dbReference type="RefSeq" id="WP_344413779.1">
    <property type="nucleotide sequence ID" value="NZ_BAAANN010000003.1"/>
</dbReference>
<evidence type="ECO:0000256" key="1">
    <source>
        <dbReference type="SAM" id="MobiDB-lite"/>
    </source>
</evidence>
<organism evidence="3 4">
    <name type="scientific">Amycolatopsis minnesotensis</name>
    <dbReference type="NCBI Taxonomy" id="337894"/>
    <lineage>
        <taxon>Bacteria</taxon>
        <taxon>Bacillati</taxon>
        <taxon>Actinomycetota</taxon>
        <taxon>Actinomycetes</taxon>
        <taxon>Pseudonocardiales</taxon>
        <taxon>Pseudonocardiaceae</taxon>
        <taxon>Amycolatopsis</taxon>
    </lineage>
</organism>
<keyword evidence="2" id="KW-1133">Transmembrane helix</keyword>
<proteinExistence type="predicted"/>
<protein>
    <submittedName>
        <fullName evidence="3">Uncharacterized protein</fullName>
    </submittedName>
</protein>
<evidence type="ECO:0000313" key="4">
    <source>
        <dbReference type="Proteomes" id="UP001501116"/>
    </source>
</evidence>
<sequence length="219" mass="22928">MLYIVLLLILAALGLLVAALITATSLWAWISVGLSVLAFALLGVDRVRRRARAKQAPAGDAAEDGDSEGEKPDGAESVSGELPDGDESDGAEQTALLPAAGELESAKNNGGEDDPAPGTGGATEVTESGDPSEEQTDAADLLVVSELDTEVVVVDEFPRYHLTDCRWLADRDTIPIAVKEARDLGFTPCSRCTPDSKLAAEHRKAAKTAKTAKTLKSES</sequence>
<comment type="caution">
    <text evidence="3">The sequence shown here is derived from an EMBL/GenBank/DDBJ whole genome shotgun (WGS) entry which is preliminary data.</text>
</comment>
<feature type="region of interest" description="Disordered" evidence="1">
    <location>
        <begin position="53"/>
        <end position="91"/>
    </location>
</feature>
<feature type="region of interest" description="Disordered" evidence="1">
    <location>
        <begin position="104"/>
        <end position="136"/>
    </location>
</feature>
<keyword evidence="2" id="KW-0472">Membrane</keyword>
<keyword evidence="2" id="KW-0812">Transmembrane</keyword>